<dbReference type="EMBL" id="VDMD01000011">
    <property type="protein sequence ID" value="TRM62828.1"/>
    <property type="molecule type" value="Genomic_DNA"/>
</dbReference>
<comment type="caution">
    <text evidence="1">The sequence shown here is derived from an EMBL/GenBank/DDBJ whole genome shotgun (WGS) entry which is preliminary data.</text>
</comment>
<organism evidence="1 2">
    <name type="scientific">Schizophyllum amplum</name>
    <dbReference type="NCBI Taxonomy" id="97359"/>
    <lineage>
        <taxon>Eukaryota</taxon>
        <taxon>Fungi</taxon>
        <taxon>Dikarya</taxon>
        <taxon>Basidiomycota</taxon>
        <taxon>Agaricomycotina</taxon>
        <taxon>Agaricomycetes</taxon>
        <taxon>Agaricomycetidae</taxon>
        <taxon>Agaricales</taxon>
        <taxon>Schizophyllaceae</taxon>
        <taxon>Schizophyllum</taxon>
    </lineage>
</organism>
<accession>A0A550CDE4</accession>
<dbReference type="Proteomes" id="UP000320762">
    <property type="component" value="Unassembled WGS sequence"/>
</dbReference>
<reference evidence="1 2" key="1">
    <citation type="journal article" date="2019" name="New Phytol.">
        <title>Comparative genomics reveals unique wood-decay strategies and fruiting body development in the Schizophyllaceae.</title>
        <authorList>
            <person name="Almasi E."/>
            <person name="Sahu N."/>
            <person name="Krizsan K."/>
            <person name="Balint B."/>
            <person name="Kovacs G.M."/>
            <person name="Kiss B."/>
            <person name="Cseklye J."/>
            <person name="Drula E."/>
            <person name="Henrissat B."/>
            <person name="Nagy I."/>
            <person name="Chovatia M."/>
            <person name="Adam C."/>
            <person name="LaButti K."/>
            <person name="Lipzen A."/>
            <person name="Riley R."/>
            <person name="Grigoriev I.V."/>
            <person name="Nagy L.G."/>
        </authorList>
    </citation>
    <scope>NUCLEOTIDE SEQUENCE [LARGE SCALE GENOMIC DNA]</scope>
    <source>
        <strain evidence="1 2">NL-1724</strain>
    </source>
</reference>
<sequence>MSGLLARLSSHANVAALLLASELQHLAGPASLCHQPPVLACPFCGQQSHMCWGHP</sequence>
<evidence type="ECO:0000313" key="2">
    <source>
        <dbReference type="Proteomes" id="UP000320762"/>
    </source>
</evidence>
<protein>
    <submittedName>
        <fullName evidence="1">Uncharacterized protein</fullName>
    </submittedName>
</protein>
<name>A0A550CDE4_9AGAR</name>
<proteinExistence type="predicted"/>
<dbReference type="AlphaFoldDB" id="A0A550CDE4"/>
<evidence type="ECO:0000313" key="1">
    <source>
        <dbReference type="EMBL" id="TRM62828.1"/>
    </source>
</evidence>
<keyword evidence="2" id="KW-1185">Reference proteome</keyword>
<gene>
    <name evidence="1" type="ORF">BD626DRAFT_496632</name>
</gene>